<evidence type="ECO:0000259" key="3">
    <source>
        <dbReference type="Pfam" id="PF07589"/>
    </source>
</evidence>
<proteinExistence type="predicted"/>
<dbReference type="InterPro" id="IPR008265">
    <property type="entry name" value="Lipase_GDSL_AS"/>
</dbReference>
<dbReference type="Pfam" id="PF07589">
    <property type="entry name" value="PEP-CTERM"/>
    <property type="match status" value="1"/>
</dbReference>
<gene>
    <name evidence="4" type="ORF">GGR88_001501</name>
</gene>
<accession>A0ABX0XMD5</accession>
<protein>
    <submittedName>
        <fullName evidence="4">Phospholipase/lecithinase/hemolysin</fullName>
    </submittedName>
</protein>
<comment type="caution">
    <text evidence="4">The sequence shown here is derived from an EMBL/GenBank/DDBJ whole genome shotgun (WGS) entry which is preliminary data.</text>
</comment>
<keyword evidence="2" id="KW-0732">Signal</keyword>
<dbReference type="InterPro" id="IPR051058">
    <property type="entry name" value="GDSL_Est/Lipase"/>
</dbReference>
<dbReference type="SUPFAM" id="SSF52266">
    <property type="entry name" value="SGNH hydrolase"/>
    <property type="match status" value="1"/>
</dbReference>
<evidence type="ECO:0000256" key="2">
    <source>
        <dbReference type="SAM" id="SignalP"/>
    </source>
</evidence>
<dbReference type="NCBIfam" id="NF035944">
    <property type="entry name" value="PEPxxWA-CTERM"/>
    <property type="match status" value="1"/>
</dbReference>
<sequence>MIEGLTMNSVRIAATAAFASILSIAAPAAAQTAPRDFSTMYVFGDSLVDAGNVKLSTGGAQPNEALGYFQGRFTNGFDYTDLVSISLFGQATRPSLAGGNNFAFGGARVVTDNVGGLDLAQQLALYQQRIGAGGVADPNALYVLNFSGNDLFALASNDIGGRTATQYTGLLISGYAGAVQTLNDLGARNILITGIPNADNPAALAIDQALNLALNGLSLNSATRLDRFSYINFFTTLQTNPAALGLPPQQLGVNCINSPAAVANGCRGIFSFDGVHPTAPIHGAIAQELRAQFGIGAVPEPATWAMMIAGFGLVGVAMRRRTAVPTAA</sequence>
<evidence type="ECO:0000313" key="4">
    <source>
        <dbReference type="EMBL" id="NJC34027.1"/>
    </source>
</evidence>
<keyword evidence="5" id="KW-1185">Reference proteome</keyword>
<organism evidence="4 5">
    <name type="scientific">Sphingomonas jejuensis</name>
    <dbReference type="NCBI Taxonomy" id="904715"/>
    <lineage>
        <taxon>Bacteria</taxon>
        <taxon>Pseudomonadati</taxon>
        <taxon>Pseudomonadota</taxon>
        <taxon>Alphaproteobacteria</taxon>
        <taxon>Sphingomonadales</taxon>
        <taxon>Sphingomonadaceae</taxon>
        <taxon>Sphingomonas</taxon>
    </lineage>
</organism>
<dbReference type="Proteomes" id="UP000734218">
    <property type="component" value="Unassembled WGS sequence"/>
</dbReference>
<dbReference type="PANTHER" id="PTHR45648:SF22">
    <property type="entry name" value="GDSL LIPASE_ACYLHYDROLASE FAMILY PROTEIN (AFU_ORTHOLOGUE AFUA_4G14700)"/>
    <property type="match status" value="1"/>
</dbReference>
<reference evidence="4 5" key="1">
    <citation type="submission" date="2020-03" db="EMBL/GenBank/DDBJ databases">
        <title>Genomic Encyclopedia of Type Strains, Phase IV (KMG-IV): sequencing the most valuable type-strain genomes for metagenomic binning, comparative biology and taxonomic classification.</title>
        <authorList>
            <person name="Goeker M."/>
        </authorList>
    </citation>
    <scope>NUCLEOTIDE SEQUENCE [LARGE SCALE GENOMIC DNA]</scope>
    <source>
        <strain evidence="4 5">DSM 27651</strain>
    </source>
</reference>
<dbReference type="InterPro" id="IPR001087">
    <property type="entry name" value="GDSL"/>
</dbReference>
<dbReference type="PROSITE" id="PS01098">
    <property type="entry name" value="LIPASE_GDSL_SER"/>
    <property type="match status" value="1"/>
</dbReference>
<dbReference type="EMBL" id="JAATJE010000001">
    <property type="protein sequence ID" value="NJC34027.1"/>
    <property type="molecule type" value="Genomic_DNA"/>
</dbReference>
<dbReference type="InterPro" id="IPR036514">
    <property type="entry name" value="SGNH_hydro_sf"/>
</dbReference>
<name>A0ABX0XMD5_9SPHN</name>
<dbReference type="Pfam" id="PF00657">
    <property type="entry name" value="Lipase_GDSL"/>
    <property type="match status" value="1"/>
</dbReference>
<evidence type="ECO:0000256" key="1">
    <source>
        <dbReference type="ARBA" id="ARBA00022801"/>
    </source>
</evidence>
<dbReference type="PANTHER" id="PTHR45648">
    <property type="entry name" value="GDSL LIPASE/ACYLHYDROLASE FAMILY PROTEIN (AFU_ORTHOLOGUE AFUA_4G14700)"/>
    <property type="match status" value="1"/>
</dbReference>
<dbReference type="InterPro" id="IPR013424">
    <property type="entry name" value="Ice-binding_C"/>
</dbReference>
<feature type="signal peptide" evidence="2">
    <location>
        <begin position="1"/>
        <end position="28"/>
    </location>
</feature>
<keyword evidence="1" id="KW-0378">Hydrolase</keyword>
<feature type="chain" id="PRO_5047544021" evidence="2">
    <location>
        <begin position="29"/>
        <end position="328"/>
    </location>
</feature>
<dbReference type="RefSeq" id="WP_167954430.1">
    <property type="nucleotide sequence ID" value="NZ_JAATJE010000001.1"/>
</dbReference>
<dbReference type="CDD" id="cd01846">
    <property type="entry name" value="fatty_acyltransferase_like"/>
    <property type="match status" value="1"/>
</dbReference>
<evidence type="ECO:0000313" key="5">
    <source>
        <dbReference type="Proteomes" id="UP000734218"/>
    </source>
</evidence>
<dbReference type="NCBIfam" id="TIGR02595">
    <property type="entry name" value="PEP_CTERM"/>
    <property type="match status" value="1"/>
</dbReference>
<dbReference type="Gene3D" id="3.40.50.1110">
    <property type="entry name" value="SGNH hydrolase"/>
    <property type="match status" value="1"/>
</dbReference>
<feature type="domain" description="Ice-binding protein C-terminal" evidence="3">
    <location>
        <begin position="297"/>
        <end position="321"/>
    </location>
</feature>